<dbReference type="Proteomes" id="UP001601059">
    <property type="component" value="Unassembled WGS sequence"/>
</dbReference>
<dbReference type="PROSITE" id="PS51186">
    <property type="entry name" value="GNAT"/>
    <property type="match status" value="1"/>
</dbReference>
<accession>A0ABW6K529</accession>
<dbReference type="EC" id="2.3.-.-" evidence="2"/>
<comment type="caution">
    <text evidence="2">The sequence shown here is derived from an EMBL/GenBank/DDBJ whole genome shotgun (WGS) entry which is preliminary data.</text>
</comment>
<dbReference type="InterPro" id="IPR016181">
    <property type="entry name" value="Acyl_CoA_acyltransferase"/>
</dbReference>
<evidence type="ECO:0000313" key="3">
    <source>
        <dbReference type="Proteomes" id="UP001601059"/>
    </source>
</evidence>
<name>A0ABW6K529_9BACI</name>
<sequence>MCKNERATGIGAFENGKLQGFLMGLRKMDHTRGRHTWIEYGGHALREGVRSEVARNMYARLGDDWVREGYFHHYSLVPAGDLDVIDAWFRLGFGHQQVHALLEIPELTEVHADKNITIRLAEESDEMAIRELAPTIMTYQAGSPVWAPYMPEEIRQLKDGYAELLTEEMVKVWVAEDNAKILGFQAFWPSKPSDTNMITPEKTIELGVGATVEEARGHGIGSILVKHGLKEAKSEGYDYCITDYRMTNLLSSTFWPKQGFRPIAYRLYRYVDYRVSFGKSK</sequence>
<gene>
    <name evidence="2" type="ORF">ACFYKX_01505</name>
</gene>
<proteinExistence type="predicted"/>
<dbReference type="SUPFAM" id="SSF55729">
    <property type="entry name" value="Acyl-CoA N-acyltransferases (Nat)"/>
    <property type="match status" value="1"/>
</dbReference>
<dbReference type="GO" id="GO:0016746">
    <property type="term" value="F:acyltransferase activity"/>
    <property type="evidence" value="ECO:0007669"/>
    <property type="project" value="UniProtKB-KW"/>
</dbReference>
<evidence type="ECO:0000259" key="1">
    <source>
        <dbReference type="PROSITE" id="PS51186"/>
    </source>
</evidence>
<reference evidence="2 3" key="1">
    <citation type="submission" date="2024-08" db="EMBL/GenBank/DDBJ databases">
        <title>Two novel Cytobacillus novel species.</title>
        <authorList>
            <person name="Liu G."/>
        </authorList>
    </citation>
    <scope>NUCLEOTIDE SEQUENCE [LARGE SCALE GENOMIC DNA]</scope>
    <source>
        <strain evidence="2 3">FJAT-54145</strain>
    </source>
</reference>
<keyword evidence="2" id="KW-0808">Transferase</keyword>
<dbReference type="CDD" id="cd04301">
    <property type="entry name" value="NAT_SF"/>
    <property type="match status" value="1"/>
</dbReference>
<keyword evidence="3" id="KW-1185">Reference proteome</keyword>
<dbReference type="Gene3D" id="3.40.630.30">
    <property type="match status" value="1"/>
</dbReference>
<dbReference type="RefSeq" id="WP_389357372.1">
    <property type="nucleotide sequence ID" value="NZ_JBIACK010000001.1"/>
</dbReference>
<organism evidence="2 3">
    <name type="scientific">Cytobacillus spartinae</name>
    <dbReference type="NCBI Taxonomy" id="3299023"/>
    <lineage>
        <taxon>Bacteria</taxon>
        <taxon>Bacillati</taxon>
        <taxon>Bacillota</taxon>
        <taxon>Bacilli</taxon>
        <taxon>Bacillales</taxon>
        <taxon>Bacillaceae</taxon>
        <taxon>Cytobacillus</taxon>
    </lineage>
</organism>
<protein>
    <submittedName>
        <fullName evidence="2">GNAT family N-acetyltransferase</fullName>
        <ecNumber evidence="2">2.3.-.-</ecNumber>
    </submittedName>
</protein>
<dbReference type="Pfam" id="PF00583">
    <property type="entry name" value="Acetyltransf_1"/>
    <property type="match status" value="1"/>
</dbReference>
<keyword evidence="2" id="KW-0012">Acyltransferase</keyword>
<dbReference type="InterPro" id="IPR000182">
    <property type="entry name" value="GNAT_dom"/>
</dbReference>
<feature type="domain" description="N-acetyltransferase" evidence="1">
    <location>
        <begin position="116"/>
        <end position="281"/>
    </location>
</feature>
<evidence type="ECO:0000313" key="2">
    <source>
        <dbReference type="EMBL" id="MFE8699291.1"/>
    </source>
</evidence>
<dbReference type="EMBL" id="JBIACK010000001">
    <property type="protein sequence ID" value="MFE8699291.1"/>
    <property type="molecule type" value="Genomic_DNA"/>
</dbReference>